<evidence type="ECO:0000313" key="3">
    <source>
        <dbReference type="EMBL" id="AWP15304.1"/>
    </source>
</evidence>
<keyword evidence="2" id="KW-0732">Signal</keyword>
<dbReference type="AlphaFoldDB" id="A0A2U9CFC9"/>
<dbReference type="EMBL" id="CP026258">
    <property type="protein sequence ID" value="AWP15304.1"/>
    <property type="molecule type" value="Genomic_DNA"/>
</dbReference>
<keyword evidence="1" id="KW-0472">Membrane</keyword>
<evidence type="ECO:0000256" key="1">
    <source>
        <dbReference type="SAM" id="Phobius"/>
    </source>
</evidence>
<feature type="signal peptide" evidence="2">
    <location>
        <begin position="1"/>
        <end position="17"/>
    </location>
</feature>
<name>A0A2U9CFC9_SCOMX</name>
<keyword evidence="1" id="KW-0812">Transmembrane</keyword>
<protein>
    <submittedName>
        <fullName evidence="3">Uncharacterized protein</fullName>
    </submittedName>
</protein>
<feature type="chain" id="PRO_5016075252" evidence="2">
    <location>
        <begin position="18"/>
        <end position="146"/>
    </location>
</feature>
<keyword evidence="4" id="KW-1185">Reference proteome</keyword>
<feature type="transmembrane region" description="Helical" evidence="1">
    <location>
        <begin position="107"/>
        <end position="129"/>
    </location>
</feature>
<proteinExistence type="predicted"/>
<dbReference type="Proteomes" id="UP000246464">
    <property type="component" value="Chromosome 16"/>
</dbReference>
<accession>A0A2U9CFC9</accession>
<reference evidence="3 4" key="1">
    <citation type="submission" date="2017-12" db="EMBL/GenBank/DDBJ databases">
        <title>Integrating genomic resources of turbot (Scophthalmus maximus) in depth evaluation of genetic and physical mapping variation across individuals.</title>
        <authorList>
            <person name="Martinez P."/>
        </authorList>
    </citation>
    <scope>NUCLEOTIDE SEQUENCE [LARGE SCALE GENOMIC DNA]</scope>
</reference>
<sequence>MFVLNLVVLALLSASSGLSGKRKCVPLVLSEGIPRYIHGQWVISEDNLPYEDANAPSLAEESVWPDSPSAAVDQMLVEDQNMLTTPEQYVLGEQASDEEGDSAVWKIVLVVAVLLVSVVGSLSMAYYLCIWRGGRIHYQPQKQSYT</sequence>
<organism evidence="3 4">
    <name type="scientific">Scophthalmus maximus</name>
    <name type="common">Turbot</name>
    <name type="synonym">Psetta maxima</name>
    <dbReference type="NCBI Taxonomy" id="52904"/>
    <lineage>
        <taxon>Eukaryota</taxon>
        <taxon>Metazoa</taxon>
        <taxon>Chordata</taxon>
        <taxon>Craniata</taxon>
        <taxon>Vertebrata</taxon>
        <taxon>Euteleostomi</taxon>
        <taxon>Actinopterygii</taxon>
        <taxon>Neopterygii</taxon>
        <taxon>Teleostei</taxon>
        <taxon>Neoteleostei</taxon>
        <taxon>Acanthomorphata</taxon>
        <taxon>Carangaria</taxon>
        <taxon>Pleuronectiformes</taxon>
        <taxon>Pleuronectoidei</taxon>
        <taxon>Scophthalmidae</taxon>
        <taxon>Scophthalmus</taxon>
    </lineage>
</organism>
<keyword evidence="1" id="KW-1133">Transmembrane helix</keyword>
<evidence type="ECO:0000256" key="2">
    <source>
        <dbReference type="SAM" id="SignalP"/>
    </source>
</evidence>
<evidence type="ECO:0000313" key="4">
    <source>
        <dbReference type="Proteomes" id="UP000246464"/>
    </source>
</evidence>
<gene>
    <name evidence="3" type="ORF">SMAX5B_003641</name>
</gene>